<keyword evidence="1" id="KW-0812">Transmembrane</keyword>
<protein>
    <submittedName>
        <fullName evidence="2">LptE family protein</fullName>
    </submittedName>
</protein>
<reference evidence="2 3" key="1">
    <citation type="submission" date="2023-03" db="EMBL/GenBank/DDBJ databases">
        <title>Paludisphaera mucosa sp. nov. a novel planctomycete from northern fen.</title>
        <authorList>
            <person name="Ivanova A."/>
        </authorList>
    </citation>
    <scope>NUCLEOTIDE SEQUENCE [LARGE SCALE GENOMIC DNA]</scope>
    <source>
        <strain evidence="2 3">Pla2</strain>
    </source>
</reference>
<gene>
    <name evidence="2" type="ORF">PZE19_22565</name>
</gene>
<keyword evidence="1" id="KW-0472">Membrane</keyword>
<evidence type="ECO:0000313" key="2">
    <source>
        <dbReference type="EMBL" id="MDG3006564.1"/>
    </source>
</evidence>
<keyword evidence="1" id="KW-1133">Transmembrane helix</keyword>
<proteinExistence type="predicted"/>
<keyword evidence="3" id="KW-1185">Reference proteome</keyword>
<dbReference type="EMBL" id="JARRAG010000002">
    <property type="protein sequence ID" value="MDG3006564.1"/>
    <property type="molecule type" value="Genomic_DNA"/>
</dbReference>
<name>A0ABT6FG68_9BACT</name>
<evidence type="ECO:0000313" key="3">
    <source>
        <dbReference type="Proteomes" id="UP001216907"/>
    </source>
</evidence>
<dbReference type="Proteomes" id="UP001216907">
    <property type="component" value="Unassembled WGS sequence"/>
</dbReference>
<evidence type="ECO:0000256" key="1">
    <source>
        <dbReference type="SAM" id="Phobius"/>
    </source>
</evidence>
<sequence length="190" mass="21412">MFGLHQRRDPAAPTPRRPTAAAWALLALVGLAACGCGYSFRAPYDKSVRTVYVPMFKSQTFTRDVEKMLTEMVQKEIGRRTPYRLVDDVDAADTVLTGTINFVDKNIVVESPFNLPRQLTRTVNVSVNWVHNPPTTTEKTRAPTIISDTVNFVPEIGETSLTATYQVCQRLAAQIIDMMEQPWYTEEDLK</sequence>
<organism evidence="2 3">
    <name type="scientific">Paludisphaera mucosa</name>
    <dbReference type="NCBI Taxonomy" id="3030827"/>
    <lineage>
        <taxon>Bacteria</taxon>
        <taxon>Pseudomonadati</taxon>
        <taxon>Planctomycetota</taxon>
        <taxon>Planctomycetia</taxon>
        <taxon>Isosphaerales</taxon>
        <taxon>Isosphaeraceae</taxon>
        <taxon>Paludisphaera</taxon>
    </lineage>
</organism>
<dbReference type="RefSeq" id="WP_277862860.1">
    <property type="nucleotide sequence ID" value="NZ_JARRAG010000002.1"/>
</dbReference>
<dbReference type="PROSITE" id="PS51257">
    <property type="entry name" value="PROKAR_LIPOPROTEIN"/>
    <property type="match status" value="1"/>
</dbReference>
<accession>A0ABT6FG68</accession>
<feature type="transmembrane region" description="Helical" evidence="1">
    <location>
        <begin position="20"/>
        <end position="40"/>
    </location>
</feature>
<dbReference type="InterPro" id="IPR007485">
    <property type="entry name" value="LPS_assembly_LptE"/>
</dbReference>
<dbReference type="Pfam" id="PF04390">
    <property type="entry name" value="LptE"/>
    <property type="match status" value="1"/>
</dbReference>
<comment type="caution">
    <text evidence="2">The sequence shown here is derived from an EMBL/GenBank/DDBJ whole genome shotgun (WGS) entry which is preliminary data.</text>
</comment>